<dbReference type="GO" id="GO:0005886">
    <property type="term" value="C:plasma membrane"/>
    <property type="evidence" value="ECO:0007669"/>
    <property type="project" value="UniProtKB-SubCell"/>
</dbReference>
<keyword evidence="5 8" id="KW-1133">Transmembrane helix</keyword>
<evidence type="ECO:0000313" key="10">
    <source>
        <dbReference type="Proteomes" id="UP000317303"/>
    </source>
</evidence>
<evidence type="ECO:0000256" key="4">
    <source>
        <dbReference type="ARBA" id="ARBA00022692"/>
    </source>
</evidence>
<dbReference type="AlphaFoldDB" id="A0A660CJH2"/>
<evidence type="ECO:0000256" key="7">
    <source>
        <dbReference type="ARBA" id="ARBA00023136"/>
    </source>
</evidence>
<organism evidence="9 10">
    <name type="scientific">Prauserella rugosa</name>
    <dbReference type="NCBI Taxonomy" id="43354"/>
    <lineage>
        <taxon>Bacteria</taxon>
        <taxon>Bacillati</taxon>
        <taxon>Actinomycetota</taxon>
        <taxon>Actinomycetes</taxon>
        <taxon>Pseudonocardiales</taxon>
        <taxon>Pseudonocardiaceae</taxon>
        <taxon>Prauserella</taxon>
    </lineage>
</organism>
<evidence type="ECO:0000313" key="9">
    <source>
        <dbReference type="EMBL" id="TWH21271.1"/>
    </source>
</evidence>
<reference evidence="9 10" key="1">
    <citation type="submission" date="2019-07" db="EMBL/GenBank/DDBJ databases">
        <title>R&amp;d 2014.</title>
        <authorList>
            <person name="Klenk H.-P."/>
        </authorList>
    </citation>
    <scope>NUCLEOTIDE SEQUENCE [LARGE SCALE GENOMIC DNA]</scope>
    <source>
        <strain evidence="9 10">DSM 43194</strain>
    </source>
</reference>
<dbReference type="InterPro" id="IPR003445">
    <property type="entry name" value="Cat_transpt"/>
</dbReference>
<comment type="caution">
    <text evidence="9">The sequence shown here is derived from an EMBL/GenBank/DDBJ whole genome shotgun (WGS) entry which is preliminary data.</text>
</comment>
<protein>
    <submittedName>
        <fullName evidence="9">Cation transport protein</fullName>
    </submittedName>
</protein>
<feature type="transmembrane region" description="Helical" evidence="8">
    <location>
        <begin position="63"/>
        <end position="94"/>
    </location>
</feature>
<keyword evidence="3" id="KW-1003">Cell membrane</keyword>
<keyword evidence="7 8" id="KW-0472">Membrane</keyword>
<dbReference type="GO" id="GO:0030001">
    <property type="term" value="P:metal ion transport"/>
    <property type="evidence" value="ECO:0007669"/>
    <property type="project" value="UniProtKB-ARBA"/>
</dbReference>
<dbReference type="EMBL" id="VLJV01000001">
    <property type="protein sequence ID" value="TWH21271.1"/>
    <property type="molecule type" value="Genomic_DNA"/>
</dbReference>
<keyword evidence="6" id="KW-0406">Ion transport</keyword>
<keyword evidence="4 8" id="KW-0812">Transmembrane</keyword>
<feature type="transmembrane region" description="Helical" evidence="8">
    <location>
        <begin position="171"/>
        <end position="193"/>
    </location>
</feature>
<dbReference type="GO" id="GO:0008324">
    <property type="term" value="F:monoatomic cation transmembrane transporter activity"/>
    <property type="evidence" value="ECO:0007669"/>
    <property type="project" value="InterPro"/>
</dbReference>
<evidence type="ECO:0000256" key="2">
    <source>
        <dbReference type="ARBA" id="ARBA00022448"/>
    </source>
</evidence>
<evidence type="ECO:0000256" key="5">
    <source>
        <dbReference type="ARBA" id="ARBA00022989"/>
    </source>
</evidence>
<dbReference type="Pfam" id="PF02386">
    <property type="entry name" value="TrkH"/>
    <property type="match status" value="1"/>
</dbReference>
<accession>A0A660CJH2</accession>
<keyword evidence="10" id="KW-1185">Reference proteome</keyword>
<keyword evidence="2" id="KW-0813">Transport</keyword>
<name>A0A660CJH2_9PSEU</name>
<dbReference type="RefSeq" id="WP_425468447.1">
    <property type="nucleotide sequence ID" value="NZ_JOIJ01000007.1"/>
</dbReference>
<sequence>MLLLIGAVVITTAEWNNPETLGGFGVGGKLLAGLFHGAMPRTAGFNSVDVGEMESGTLLVNDILMFIGGGSAGTAGGIKVTTFALLAFVIYSEIKGEPSTHAFGRKVPALVQRQALTVVLLSVGAVMLATLAMLAITPFRVEQVLFEVISAFATVGLSTGITADVGPAGHLVLSLLMFLGRVGPITLASALALRDRSRRYELPEERPIVG</sequence>
<feature type="transmembrane region" description="Helical" evidence="8">
    <location>
        <begin position="115"/>
        <end position="136"/>
    </location>
</feature>
<gene>
    <name evidence="9" type="ORF">JD82_03128</name>
</gene>
<evidence type="ECO:0000256" key="3">
    <source>
        <dbReference type="ARBA" id="ARBA00022475"/>
    </source>
</evidence>
<dbReference type="PANTHER" id="PTHR32024:SF1">
    <property type="entry name" value="KTR SYSTEM POTASSIUM UPTAKE PROTEIN B"/>
    <property type="match status" value="1"/>
</dbReference>
<comment type="subcellular location">
    <subcellularLocation>
        <location evidence="1">Cell membrane</location>
        <topology evidence="1">Multi-pass membrane protein</topology>
    </subcellularLocation>
</comment>
<proteinExistence type="predicted"/>
<dbReference type="PANTHER" id="PTHR32024">
    <property type="entry name" value="TRK SYSTEM POTASSIUM UPTAKE PROTEIN TRKG-RELATED"/>
    <property type="match status" value="1"/>
</dbReference>
<evidence type="ECO:0000256" key="6">
    <source>
        <dbReference type="ARBA" id="ARBA00023065"/>
    </source>
</evidence>
<dbReference type="Proteomes" id="UP000317303">
    <property type="component" value="Unassembled WGS sequence"/>
</dbReference>
<evidence type="ECO:0000256" key="8">
    <source>
        <dbReference type="SAM" id="Phobius"/>
    </source>
</evidence>
<evidence type="ECO:0000256" key="1">
    <source>
        <dbReference type="ARBA" id="ARBA00004651"/>
    </source>
</evidence>